<keyword evidence="1" id="KW-0378">Hydrolase</keyword>
<accession>A0ABT2WMQ5</accession>
<name>A0ABT2WMQ5_9RHOB</name>
<dbReference type="EMBL" id="JAOVQN010000004">
    <property type="protein sequence ID" value="MCU9837180.1"/>
    <property type="molecule type" value="Genomic_DNA"/>
</dbReference>
<comment type="caution">
    <text evidence="1">The sequence shown here is derived from an EMBL/GenBank/DDBJ whole genome shotgun (WGS) entry which is preliminary data.</text>
</comment>
<dbReference type="GO" id="GO:0008233">
    <property type="term" value="F:peptidase activity"/>
    <property type="evidence" value="ECO:0007669"/>
    <property type="project" value="UniProtKB-KW"/>
</dbReference>
<gene>
    <name evidence="1" type="ORF">OEZ49_05340</name>
</gene>
<dbReference type="Pfam" id="PF06037">
    <property type="entry name" value="DUF922"/>
    <property type="match status" value="1"/>
</dbReference>
<proteinExistence type="predicted"/>
<dbReference type="InterPro" id="IPR010321">
    <property type="entry name" value="DUF922"/>
</dbReference>
<sequence length="226" mass="25401">MISSDGRMPVLRILTAPGNRGGFFIRFEIVEKKTVVRQLRRTTSSEPARQYAGRLLECGVMKMSFSDAGFKQTAFVFALGVMLGATMVEAKPKISVVEKTYTVDATTARAMVQQMGQRGPNGYWAYTDWYVNWTGSCDLSVKITYTMPKHKNEAKLDPAVRENWKTFLAVLRKHEEKHGAHGIQAAQEIEQTKCADGQAVIKKWSNQDKVLDKRTDHGKKEGVVLK</sequence>
<dbReference type="GO" id="GO:0006508">
    <property type="term" value="P:proteolysis"/>
    <property type="evidence" value="ECO:0007669"/>
    <property type="project" value="UniProtKB-KW"/>
</dbReference>
<keyword evidence="2" id="KW-1185">Reference proteome</keyword>
<reference evidence="1 2" key="1">
    <citation type="submission" date="2022-10" db="EMBL/GenBank/DDBJ databases">
        <title>Ruegeria sp. nov., isolated from ocean surface water.</title>
        <authorList>
            <person name="He W."/>
            <person name="Wang L."/>
            <person name="Zhang D.-F."/>
        </authorList>
    </citation>
    <scope>NUCLEOTIDE SEQUENCE [LARGE SCALE GENOMIC DNA]</scope>
    <source>
        <strain evidence="1 2">WL0004</strain>
    </source>
</reference>
<dbReference type="Proteomes" id="UP001321014">
    <property type="component" value="Unassembled WGS sequence"/>
</dbReference>
<evidence type="ECO:0000313" key="1">
    <source>
        <dbReference type="EMBL" id="MCU9837180.1"/>
    </source>
</evidence>
<organism evidence="1 2">
    <name type="scientific">Ruegeria marisflavi</name>
    <dbReference type="NCBI Taxonomy" id="2984152"/>
    <lineage>
        <taxon>Bacteria</taxon>
        <taxon>Pseudomonadati</taxon>
        <taxon>Pseudomonadota</taxon>
        <taxon>Alphaproteobacteria</taxon>
        <taxon>Rhodobacterales</taxon>
        <taxon>Roseobacteraceae</taxon>
        <taxon>Ruegeria</taxon>
    </lineage>
</organism>
<keyword evidence="1" id="KW-0645">Protease</keyword>
<evidence type="ECO:0000313" key="2">
    <source>
        <dbReference type="Proteomes" id="UP001321014"/>
    </source>
</evidence>
<protein>
    <submittedName>
        <fullName evidence="1">DUF922 domain-containing Zn-dependent protease</fullName>
    </submittedName>
</protein>